<name>A0AA39DWW4_VITRO</name>
<dbReference type="InterPro" id="IPR026960">
    <property type="entry name" value="RVT-Znf"/>
</dbReference>
<gene>
    <name evidence="2" type="ORF">PVL29_006256</name>
</gene>
<evidence type="ECO:0000313" key="3">
    <source>
        <dbReference type="Proteomes" id="UP001168098"/>
    </source>
</evidence>
<dbReference type="AlphaFoldDB" id="A0AA39DWW4"/>
<reference evidence="2 3" key="1">
    <citation type="journal article" date="2023" name="BMC Biotechnol.">
        <title>Vitis rotundifolia cv Carlos genome sequencing.</title>
        <authorList>
            <person name="Huff M."/>
            <person name="Hulse-Kemp A."/>
            <person name="Scheffler B."/>
            <person name="Youngblood R."/>
            <person name="Simpson S."/>
            <person name="Babiker E."/>
            <person name="Staton M."/>
        </authorList>
    </citation>
    <scope>NUCLEOTIDE SEQUENCE [LARGE SCALE GENOMIC DNA]</scope>
    <source>
        <tissue evidence="2">Leaf</tissue>
    </source>
</reference>
<dbReference type="PANTHER" id="PTHR33116">
    <property type="entry name" value="REVERSE TRANSCRIPTASE ZINC-BINDING DOMAIN-CONTAINING PROTEIN-RELATED-RELATED"/>
    <property type="match status" value="1"/>
</dbReference>
<keyword evidence="3" id="KW-1185">Reference proteome</keyword>
<evidence type="ECO:0000313" key="2">
    <source>
        <dbReference type="EMBL" id="KAJ9700841.1"/>
    </source>
</evidence>
<dbReference type="EMBL" id="JARBHA010000005">
    <property type="protein sequence ID" value="KAJ9700841.1"/>
    <property type="molecule type" value="Genomic_DNA"/>
</dbReference>
<dbReference type="Proteomes" id="UP001168098">
    <property type="component" value="Unassembled WGS sequence"/>
</dbReference>
<sequence>MDDLAWEFGCRVASLPTTYLGMPLGAPFKSVIVWDGVEECFRRRLAMWKRQYLSKGGRATLIRSTLSNLPIYLMSMLCLPSSVKRRLEKIQRDFLWGGGNLERKPHLVRWELVCLSKKKGGLGVKCLSILNKTLLAKWNWHFANEREALCKQVIRGKYGEDRGGWCSREVREAHGIGLWKGIRMDWELVSDRMVFIVGNGRRVRFWRDRWCGDSPLCVSFPSLFAFIVDKEAWVADIWDPLAEGAFNDWEVEEAERFLERLHGKRVLEDVEDMVSWTETKSGKFSVKFLYFALETGCSSLFPSSYIWNVNVQPKIRFFAWEATWGKTLTLDMVQKRGRVLANRCFMCLEKEETIDHLLLYCSRTRVLWDLLFTLFGVSCVLPSSVRETLLS</sequence>
<dbReference type="PANTHER" id="PTHR33116:SF85">
    <property type="entry name" value="REVERSE TRANSCRIPTASE ZINC-BINDING DOMAIN-CONTAINING PROTEIN"/>
    <property type="match status" value="1"/>
</dbReference>
<organism evidence="2 3">
    <name type="scientific">Vitis rotundifolia</name>
    <name type="common">Muscadine grape</name>
    <dbReference type="NCBI Taxonomy" id="103349"/>
    <lineage>
        <taxon>Eukaryota</taxon>
        <taxon>Viridiplantae</taxon>
        <taxon>Streptophyta</taxon>
        <taxon>Embryophyta</taxon>
        <taxon>Tracheophyta</taxon>
        <taxon>Spermatophyta</taxon>
        <taxon>Magnoliopsida</taxon>
        <taxon>eudicotyledons</taxon>
        <taxon>Gunneridae</taxon>
        <taxon>Pentapetalae</taxon>
        <taxon>rosids</taxon>
        <taxon>Vitales</taxon>
        <taxon>Vitaceae</taxon>
        <taxon>Viteae</taxon>
        <taxon>Vitis</taxon>
    </lineage>
</organism>
<accession>A0AA39DWW4</accession>
<feature type="domain" description="Reverse transcriptase zinc-binding" evidence="1">
    <location>
        <begin position="284"/>
        <end position="368"/>
    </location>
</feature>
<proteinExistence type="predicted"/>
<comment type="caution">
    <text evidence="2">The sequence shown here is derived from an EMBL/GenBank/DDBJ whole genome shotgun (WGS) entry which is preliminary data.</text>
</comment>
<evidence type="ECO:0000259" key="1">
    <source>
        <dbReference type="Pfam" id="PF13966"/>
    </source>
</evidence>
<dbReference type="Pfam" id="PF13966">
    <property type="entry name" value="zf-RVT"/>
    <property type="match status" value="1"/>
</dbReference>
<protein>
    <recommendedName>
        <fullName evidence="1">Reverse transcriptase zinc-binding domain-containing protein</fullName>
    </recommendedName>
</protein>